<protein>
    <recommendedName>
        <fullName evidence="14">Cytochrome b561 bacterial/Ni-hydrogenase domain-containing protein</fullName>
    </recommendedName>
</protein>
<keyword evidence="6 13" id="KW-0812">Transmembrane</keyword>
<proteinExistence type="inferred from homology"/>
<dbReference type="GO" id="GO:0009055">
    <property type="term" value="F:electron transfer activity"/>
    <property type="evidence" value="ECO:0007669"/>
    <property type="project" value="InterPro"/>
</dbReference>
<keyword evidence="8" id="KW-0249">Electron transport</keyword>
<keyword evidence="3" id="KW-0813">Transport</keyword>
<comment type="subcellular location">
    <subcellularLocation>
        <location evidence="2">Cell membrane</location>
        <topology evidence="2">Multi-pass membrane protein</topology>
    </subcellularLocation>
</comment>
<dbReference type="GO" id="GO:0022904">
    <property type="term" value="P:respiratory electron transport chain"/>
    <property type="evidence" value="ECO:0007669"/>
    <property type="project" value="InterPro"/>
</dbReference>
<keyword evidence="11 13" id="KW-0472">Membrane</keyword>
<dbReference type="KEGG" id="hbe:BEI_2679"/>
<keyword evidence="7" id="KW-0479">Metal-binding</keyword>
<dbReference type="RefSeq" id="WP_097789963.1">
    <property type="nucleotide sequence ID" value="NZ_BAAADT010000011.1"/>
</dbReference>
<keyword evidence="9 13" id="KW-1133">Transmembrane helix</keyword>
<dbReference type="Gene3D" id="1.20.950.20">
    <property type="entry name" value="Transmembrane di-heme cytochromes, Chain C"/>
    <property type="match status" value="1"/>
</dbReference>
<accession>A0A291P9S0</accession>
<evidence type="ECO:0000256" key="11">
    <source>
        <dbReference type="ARBA" id="ARBA00023136"/>
    </source>
</evidence>
<evidence type="ECO:0000256" key="6">
    <source>
        <dbReference type="ARBA" id="ARBA00022692"/>
    </source>
</evidence>
<evidence type="ECO:0000256" key="10">
    <source>
        <dbReference type="ARBA" id="ARBA00023004"/>
    </source>
</evidence>
<feature type="transmembrane region" description="Helical" evidence="13">
    <location>
        <begin position="145"/>
        <end position="164"/>
    </location>
</feature>
<evidence type="ECO:0000256" key="9">
    <source>
        <dbReference type="ARBA" id="ARBA00022989"/>
    </source>
</evidence>
<dbReference type="OrthoDB" id="9793784at2"/>
<evidence type="ECO:0000256" key="5">
    <source>
        <dbReference type="ARBA" id="ARBA00022617"/>
    </source>
</evidence>
<feature type="domain" description="Cytochrome b561 bacterial/Ni-hydrogenase" evidence="14">
    <location>
        <begin position="9"/>
        <end position="172"/>
    </location>
</feature>
<evidence type="ECO:0000256" key="8">
    <source>
        <dbReference type="ARBA" id="ARBA00022982"/>
    </source>
</evidence>
<dbReference type="GO" id="GO:0005886">
    <property type="term" value="C:plasma membrane"/>
    <property type="evidence" value="ECO:0007669"/>
    <property type="project" value="UniProtKB-SubCell"/>
</dbReference>
<feature type="transmembrane region" description="Helical" evidence="13">
    <location>
        <begin position="47"/>
        <end position="67"/>
    </location>
</feature>
<keyword evidence="4" id="KW-1003">Cell membrane</keyword>
<comment type="cofactor">
    <cofactor evidence="1">
        <name>heme b</name>
        <dbReference type="ChEBI" id="CHEBI:60344"/>
    </cofactor>
</comment>
<sequence>MNWLDTEQRYGLVSRALHWSMALLVLLMLASDWWMEALEGFGEARLMAWHKSIGVLLLGLLAVRLAWRWLNRGRLAPPAHWRLAARLGHLALYALLLLLPVSGVFTAWGSGHGVAFFGLPLIPAGAEIEWLEESFEEIHEVAANLLWLMIGGHVLAALVHQWWLGERSLQRMS</sequence>
<dbReference type="GO" id="GO:0020037">
    <property type="term" value="F:heme binding"/>
    <property type="evidence" value="ECO:0007669"/>
    <property type="project" value="TreeGrafter"/>
</dbReference>
<evidence type="ECO:0000256" key="13">
    <source>
        <dbReference type="SAM" id="Phobius"/>
    </source>
</evidence>
<dbReference type="SUPFAM" id="SSF81342">
    <property type="entry name" value="Transmembrane di-heme cytochromes"/>
    <property type="match status" value="1"/>
</dbReference>
<feature type="transmembrane region" description="Helical" evidence="13">
    <location>
        <begin position="87"/>
        <end position="108"/>
    </location>
</feature>
<dbReference type="Proteomes" id="UP000219993">
    <property type="component" value="Chromosome"/>
</dbReference>
<keyword evidence="16" id="KW-1185">Reference proteome</keyword>
<evidence type="ECO:0000313" key="16">
    <source>
        <dbReference type="Proteomes" id="UP000219993"/>
    </source>
</evidence>
<dbReference type="InterPro" id="IPR052168">
    <property type="entry name" value="Cytochrome_b561_oxidase"/>
</dbReference>
<evidence type="ECO:0000256" key="4">
    <source>
        <dbReference type="ARBA" id="ARBA00022475"/>
    </source>
</evidence>
<feature type="transmembrane region" description="Helical" evidence="13">
    <location>
        <begin position="12"/>
        <end position="35"/>
    </location>
</feature>
<comment type="similarity">
    <text evidence="12">Belongs to the cytochrome b561 family.</text>
</comment>
<dbReference type="InterPro" id="IPR011577">
    <property type="entry name" value="Cyt_b561_bac/Ni-Hgenase"/>
</dbReference>
<name>A0A291P9S0_9GAMM</name>
<evidence type="ECO:0000256" key="7">
    <source>
        <dbReference type="ARBA" id="ARBA00022723"/>
    </source>
</evidence>
<organism evidence="15 16">
    <name type="scientific">Halomonas beimenensis</name>
    <dbReference type="NCBI Taxonomy" id="475662"/>
    <lineage>
        <taxon>Bacteria</taxon>
        <taxon>Pseudomonadati</taxon>
        <taxon>Pseudomonadota</taxon>
        <taxon>Gammaproteobacteria</taxon>
        <taxon>Oceanospirillales</taxon>
        <taxon>Halomonadaceae</taxon>
        <taxon>Halomonas</taxon>
    </lineage>
</organism>
<evidence type="ECO:0000259" key="14">
    <source>
        <dbReference type="Pfam" id="PF01292"/>
    </source>
</evidence>
<gene>
    <name evidence="15" type="ORF">BEI_2679</name>
</gene>
<evidence type="ECO:0000256" key="2">
    <source>
        <dbReference type="ARBA" id="ARBA00004651"/>
    </source>
</evidence>
<dbReference type="GO" id="GO:0046872">
    <property type="term" value="F:metal ion binding"/>
    <property type="evidence" value="ECO:0007669"/>
    <property type="project" value="UniProtKB-KW"/>
</dbReference>
<keyword evidence="5" id="KW-0349">Heme</keyword>
<evidence type="ECO:0000256" key="3">
    <source>
        <dbReference type="ARBA" id="ARBA00022448"/>
    </source>
</evidence>
<keyword evidence="10" id="KW-0408">Iron</keyword>
<dbReference type="PANTHER" id="PTHR30529">
    <property type="entry name" value="CYTOCHROME B561"/>
    <property type="match status" value="1"/>
</dbReference>
<dbReference type="InterPro" id="IPR016174">
    <property type="entry name" value="Di-haem_cyt_TM"/>
</dbReference>
<dbReference type="AlphaFoldDB" id="A0A291P9S0"/>
<evidence type="ECO:0000313" key="15">
    <source>
        <dbReference type="EMBL" id="ATJ83666.1"/>
    </source>
</evidence>
<dbReference type="EMBL" id="CP021435">
    <property type="protein sequence ID" value="ATJ83666.1"/>
    <property type="molecule type" value="Genomic_DNA"/>
</dbReference>
<dbReference type="Pfam" id="PF01292">
    <property type="entry name" value="Ni_hydr_CYTB"/>
    <property type="match status" value="1"/>
</dbReference>
<evidence type="ECO:0000256" key="12">
    <source>
        <dbReference type="ARBA" id="ARBA00037975"/>
    </source>
</evidence>
<evidence type="ECO:0000256" key="1">
    <source>
        <dbReference type="ARBA" id="ARBA00001970"/>
    </source>
</evidence>
<dbReference type="PANTHER" id="PTHR30529:SF1">
    <property type="entry name" value="CYTOCHROME B561 HOMOLOG 2"/>
    <property type="match status" value="1"/>
</dbReference>
<reference evidence="15 16" key="1">
    <citation type="journal article" date="2017" name="Sci. Rep.">
        <title>Revealing the Saline Adaptation Strategies of the Halophilic Bacterium Halomonas beimenensis through High-throughput Omics and Transposon Mutagenesis Approaches.</title>
        <authorList>
            <person name="Chen Y.H."/>
            <person name="Lin S.S."/>
            <person name="Shyu Y.T."/>
        </authorList>
    </citation>
    <scope>NUCLEOTIDE SEQUENCE [LARGE SCALE GENOMIC DNA]</scope>
    <source>
        <strain evidence="15 16">NTU-111</strain>
    </source>
</reference>